<proteinExistence type="predicted"/>
<dbReference type="RefSeq" id="WP_128628660.1">
    <property type="nucleotide sequence ID" value="NZ_RKST01000044.1"/>
</dbReference>
<dbReference type="Proteomes" id="UP000281647">
    <property type="component" value="Unassembled WGS sequence"/>
</dbReference>
<reference evidence="2 3" key="1">
    <citation type="submission" date="2018-11" db="EMBL/GenBank/DDBJ databases">
        <title>Pseudaminobacter arsenicus sp. nov., an arsenic-resistant bacterium isolated from arsenic-rich aquifers.</title>
        <authorList>
            <person name="Mu Y."/>
        </authorList>
    </citation>
    <scope>NUCLEOTIDE SEQUENCE [LARGE SCALE GENOMIC DNA]</scope>
    <source>
        <strain evidence="2 3">CB3</strain>
    </source>
</reference>
<evidence type="ECO:0000313" key="3">
    <source>
        <dbReference type="Proteomes" id="UP000281647"/>
    </source>
</evidence>
<name>A0A432UZP5_9HYPH</name>
<evidence type="ECO:0000313" key="2">
    <source>
        <dbReference type="EMBL" id="RUM95417.1"/>
    </source>
</evidence>
<organism evidence="2 3">
    <name type="scientific">Borborobacter arsenicus</name>
    <dbReference type="NCBI Taxonomy" id="1851146"/>
    <lineage>
        <taxon>Bacteria</taxon>
        <taxon>Pseudomonadati</taxon>
        <taxon>Pseudomonadota</taxon>
        <taxon>Alphaproteobacteria</taxon>
        <taxon>Hyphomicrobiales</taxon>
        <taxon>Phyllobacteriaceae</taxon>
        <taxon>Borborobacter</taxon>
    </lineage>
</organism>
<feature type="region of interest" description="Disordered" evidence="1">
    <location>
        <begin position="83"/>
        <end position="104"/>
    </location>
</feature>
<evidence type="ECO:0000256" key="1">
    <source>
        <dbReference type="SAM" id="MobiDB-lite"/>
    </source>
</evidence>
<protein>
    <submittedName>
        <fullName evidence="2">Uncharacterized protein</fullName>
    </submittedName>
</protein>
<keyword evidence="3" id="KW-1185">Reference proteome</keyword>
<dbReference type="EMBL" id="RKST01000044">
    <property type="protein sequence ID" value="RUM95417.1"/>
    <property type="molecule type" value="Genomic_DNA"/>
</dbReference>
<comment type="caution">
    <text evidence="2">The sequence shown here is derived from an EMBL/GenBank/DDBJ whole genome shotgun (WGS) entry which is preliminary data.</text>
</comment>
<sequence length="104" mass="11804">MTASGRQITGNCTEAILVTDNAAHEPESDQFEEVFDRALKKSADAEGRAALRGGRTVTGLTDEKTLDIRRKVQAKLRAFWTPERRKVESERAKERWKLRKSPPH</sequence>
<dbReference type="AlphaFoldDB" id="A0A432UZP5"/>
<accession>A0A432UZP5</accession>
<feature type="compositionally biased region" description="Basic and acidic residues" evidence="1">
    <location>
        <begin position="83"/>
        <end position="95"/>
    </location>
</feature>
<gene>
    <name evidence="2" type="ORF">EET67_23315</name>
</gene>